<dbReference type="Proteomes" id="UP000284548">
    <property type="component" value="Unassembled WGS sequence"/>
</dbReference>
<dbReference type="SUPFAM" id="SSF56935">
    <property type="entry name" value="Porins"/>
    <property type="match status" value="1"/>
</dbReference>
<accession>A0A3R6HS74</accession>
<evidence type="ECO:0000259" key="2">
    <source>
        <dbReference type="Pfam" id="PF14905"/>
    </source>
</evidence>
<reference evidence="3 4" key="1">
    <citation type="submission" date="2018-08" db="EMBL/GenBank/DDBJ databases">
        <title>A genome reference for cultivated species of the human gut microbiota.</title>
        <authorList>
            <person name="Zou Y."/>
            <person name="Xue W."/>
            <person name="Luo G."/>
        </authorList>
    </citation>
    <scope>NUCLEOTIDE SEQUENCE [LARGE SCALE GENOMIC DNA]</scope>
    <source>
        <strain evidence="3 4">AM16-54</strain>
    </source>
</reference>
<dbReference type="AlphaFoldDB" id="A0A3R6HS74"/>
<protein>
    <submittedName>
        <fullName evidence="3">TonB-dependent receptor</fullName>
    </submittedName>
</protein>
<gene>
    <name evidence="3" type="ORF">DW192_05775</name>
</gene>
<feature type="signal peptide" evidence="1">
    <location>
        <begin position="1"/>
        <end position="19"/>
    </location>
</feature>
<proteinExistence type="predicted"/>
<dbReference type="InterPro" id="IPR041700">
    <property type="entry name" value="OMP_b-brl_3"/>
</dbReference>
<name>A0A3R6HS74_9BACT</name>
<evidence type="ECO:0000256" key="1">
    <source>
        <dbReference type="SAM" id="SignalP"/>
    </source>
</evidence>
<dbReference type="Pfam" id="PF14905">
    <property type="entry name" value="OMP_b-brl_3"/>
    <property type="match status" value="1"/>
</dbReference>
<evidence type="ECO:0000313" key="3">
    <source>
        <dbReference type="EMBL" id="RHH83563.1"/>
    </source>
</evidence>
<keyword evidence="3" id="KW-0675">Receptor</keyword>
<comment type="caution">
    <text evidence="3">The sequence shown here is derived from an EMBL/GenBank/DDBJ whole genome shotgun (WGS) entry which is preliminary data.</text>
</comment>
<organism evidence="3 4">
    <name type="scientific">Segatella copri</name>
    <dbReference type="NCBI Taxonomy" id="165179"/>
    <lineage>
        <taxon>Bacteria</taxon>
        <taxon>Pseudomonadati</taxon>
        <taxon>Bacteroidota</taxon>
        <taxon>Bacteroidia</taxon>
        <taxon>Bacteroidales</taxon>
        <taxon>Prevotellaceae</taxon>
        <taxon>Segatella</taxon>
    </lineage>
</organism>
<dbReference type="RefSeq" id="WP_118254445.1">
    <property type="nucleotide sequence ID" value="NZ_QRKB01000010.1"/>
</dbReference>
<feature type="chain" id="PRO_5018568904" evidence="1">
    <location>
        <begin position="20"/>
        <end position="691"/>
    </location>
</feature>
<sequence>MKINFILGSALLLSQPLCAQNEEAKDTLTTQMMMQNLPEVFVKATRPIVKAERGQLVYNMPLLIEKMPADNAYDALTRIPGVNELNGNINYAGKELTLIINGKPTTLNYAQLAERLKAMPASQLDKAEVMLAAPARLHVRGMVINLITKDYVGKNLLSGQIQSIWSQSKYGEGKGKGNLLFQKGKFGLDAMYSFTDGTSYGETTTYANHPLQGKRVAYHDKTSQKTPELTHNYRLGLSYAFADNHQLSLAYTGKWDSSHPHHETKGTGTSQQQGNEHTYLHNVDASYNLPFGLQIGISYLNYQNPSQQYLAGTILDEERILYTNSKQVIDKWLFTADQSHSLKKGWELSYGMKFQSSNNRSYQATTNKEGGDIPDATSQVNIEERILSFYGGISKQINERISLEASVEAELYHSPQWNKWHIYPTLNASWKANPGNILNLSFSSSSQFPSYWSTMSSIYYASTYMEIWGNPHLKPYSTYETNLMWTIKSRHTLMAFAEFQPNYSVQLPYQTTDHLAVIMKETNFDYNHTIGIRASTTFGIGNWMNGSVSATGIYRHDKSNDFFDLPFNRKHISAVLAGNLSAQLSRSHHIHFILNPFYQSKAIQGLYDIKSVFLLIAMLRWASDNDKWSIVVKGSNIFNEGFSTKSVQGNQDYHMNIKQDWASASISIIYKIGKYKEKRTKNVDTSRMGVN</sequence>
<dbReference type="EMBL" id="QRKB01000010">
    <property type="protein sequence ID" value="RHH83563.1"/>
    <property type="molecule type" value="Genomic_DNA"/>
</dbReference>
<feature type="domain" description="Outer membrane protein beta-barrel" evidence="2">
    <location>
        <begin position="293"/>
        <end position="668"/>
    </location>
</feature>
<evidence type="ECO:0000313" key="4">
    <source>
        <dbReference type="Proteomes" id="UP000284548"/>
    </source>
</evidence>
<keyword evidence="1" id="KW-0732">Signal</keyword>